<feature type="domain" description="Amidohydrolase-related" evidence="4">
    <location>
        <begin position="55"/>
        <end position="401"/>
    </location>
</feature>
<evidence type="ECO:0000313" key="5">
    <source>
        <dbReference type="EMBL" id="KUG03068.1"/>
    </source>
</evidence>
<dbReference type="SUPFAM" id="SSF51556">
    <property type="entry name" value="Metallo-dependent hydrolases"/>
    <property type="match status" value="1"/>
</dbReference>
<dbReference type="CDD" id="cd01298">
    <property type="entry name" value="ATZ_TRZ_like"/>
    <property type="match status" value="1"/>
</dbReference>
<dbReference type="FunFam" id="3.20.20.140:FF:000014">
    <property type="entry name" value="5-methylthioadenosine/S-adenosylhomocysteine deaminase"/>
    <property type="match status" value="1"/>
</dbReference>
<keyword evidence="2 5" id="KW-0378">Hydrolase</keyword>
<dbReference type="InterPro" id="IPR032466">
    <property type="entry name" value="Metal_Hydrolase"/>
</dbReference>
<keyword evidence="1" id="KW-0479">Metal-binding</keyword>
<dbReference type="HAMAP" id="MF_01281">
    <property type="entry name" value="MTA_SAH_deamin"/>
    <property type="match status" value="1"/>
</dbReference>
<dbReference type="InterPro" id="IPR011059">
    <property type="entry name" value="Metal-dep_hydrolase_composite"/>
</dbReference>
<protein>
    <submittedName>
        <fullName evidence="5">S-adenosylhomocysteine deaminase</fullName>
        <ecNumber evidence="5">3.5.4.28</ecNumber>
    </submittedName>
</protein>
<dbReference type="InterPro" id="IPR023512">
    <property type="entry name" value="Deaminase_MtaD/DadD"/>
</dbReference>
<evidence type="ECO:0000256" key="2">
    <source>
        <dbReference type="ARBA" id="ARBA00022801"/>
    </source>
</evidence>
<comment type="caution">
    <text evidence="5">The sequence shown here is derived from an EMBL/GenBank/DDBJ whole genome shotgun (WGS) entry which is preliminary data.</text>
</comment>
<dbReference type="Gene3D" id="3.20.20.140">
    <property type="entry name" value="Metal-dependent hydrolases"/>
    <property type="match status" value="1"/>
</dbReference>
<dbReference type="PANTHER" id="PTHR43794">
    <property type="entry name" value="AMINOHYDROLASE SSNA-RELATED"/>
    <property type="match status" value="1"/>
</dbReference>
<dbReference type="Gene3D" id="2.30.40.10">
    <property type="entry name" value="Urease, subunit C, domain 1"/>
    <property type="match status" value="1"/>
</dbReference>
<sequence length="432" mass="47348">MKILLENACILPVTGQDAFIGQGYLIIEEAMIKEVGKGQAPQGSYDKVIDARNKILMPGFVNTHTHAAMTLMRGYADDLPLMEWLEHKIWPLEAMLTAEDVYWGSMLAILEMIKSGTTTFNDMYFFMEETARAVQETGIRAVLARGLIGVGPGAESGLEESRELIEKWHRAADERINFRLGPHAPYTCPPEYLKRVIALAREYSVGIHTHISETKGELEDIQRQYGKTPVELMEEAGLFEIPTIAAHCVHLTPSDISILKDHDVGVAHNPESNMKLASGIAPVPELLAAGISVALGTDGASSNNNLDMLQEMRTCALLHKVNTMDPTVLPAYQAVEMATAYGARALGLDNETGRLQAGLKADLILISLDQPHMQPVHDAVANIVYSAQASDVDTVIINGKVIMENRKISTFDEKLVLKQAEQAARKLAARIS</sequence>
<reference evidence="5" key="1">
    <citation type="journal article" date="2015" name="Proc. Natl. Acad. Sci. U.S.A.">
        <title>Networks of energetic and metabolic interactions define dynamics in microbial communities.</title>
        <authorList>
            <person name="Embree M."/>
            <person name="Liu J.K."/>
            <person name="Al-Bassam M.M."/>
            <person name="Zengler K."/>
        </authorList>
    </citation>
    <scope>NUCLEOTIDE SEQUENCE</scope>
</reference>
<dbReference type="InterPro" id="IPR050287">
    <property type="entry name" value="MTA/SAH_deaminase"/>
</dbReference>
<dbReference type="GO" id="GO:0046872">
    <property type="term" value="F:metal ion binding"/>
    <property type="evidence" value="ECO:0007669"/>
    <property type="project" value="UniProtKB-KW"/>
</dbReference>
<dbReference type="EMBL" id="LNQE01001895">
    <property type="protein sequence ID" value="KUG03068.1"/>
    <property type="molecule type" value="Genomic_DNA"/>
</dbReference>
<dbReference type="GO" id="GO:0050270">
    <property type="term" value="F:S-adenosylhomocysteine deaminase activity"/>
    <property type="evidence" value="ECO:0007669"/>
    <property type="project" value="UniProtKB-EC"/>
</dbReference>
<proteinExistence type="inferred from homology"/>
<dbReference type="AlphaFoldDB" id="A0A0W8E357"/>
<dbReference type="PANTHER" id="PTHR43794:SF11">
    <property type="entry name" value="AMIDOHYDROLASE-RELATED DOMAIN-CONTAINING PROTEIN"/>
    <property type="match status" value="1"/>
</dbReference>
<accession>A0A0W8E357</accession>
<name>A0A0W8E357_9ZZZZ</name>
<dbReference type="EC" id="3.5.4.28" evidence="5"/>
<gene>
    <name evidence="5" type="ORF">ASZ90_019529</name>
</gene>
<organism evidence="5">
    <name type="scientific">hydrocarbon metagenome</name>
    <dbReference type="NCBI Taxonomy" id="938273"/>
    <lineage>
        <taxon>unclassified sequences</taxon>
        <taxon>metagenomes</taxon>
        <taxon>ecological metagenomes</taxon>
    </lineage>
</organism>
<evidence type="ECO:0000256" key="1">
    <source>
        <dbReference type="ARBA" id="ARBA00022723"/>
    </source>
</evidence>
<keyword evidence="3" id="KW-0862">Zinc</keyword>
<dbReference type="InterPro" id="IPR006680">
    <property type="entry name" value="Amidohydro-rel"/>
</dbReference>
<evidence type="ECO:0000259" key="4">
    <source>
        <dbReference type="Pfam" id="PF01979"/>
    </source>
</evidence>
<evidence type="ECO:0000256" key="3">
    <source>
        <dbReference type="ARBA" id="ARBA00022833"/>
    </source>
</evidence>
<dbReference type="Pfam" id="PF01979">
    <property type="entry name" value="Amidohydro_1"/>
    <property type="match status" value="1"/>
</dbReference>
<dbReference type="SUPFAM" id="SSF51338">
    <property type="entry name" value="Composite domain of metallo-dependent hydrolases"/>
    <property type="match status" value="1"/>
</dbReference>